<protein>
    <recommendedName>
        <fullName evidence="1">HAT C-terminal dimerisation domain-containing protein</fullName>
    </recommendedName>
</protein>
<comment type="caution">
    <text evidence="2">The sequence shown here is derived from an EMBL/GenBank/DDBJ whole genome shotgun (WGS) entry which is preliminary data.</text>
</comment>
<dbReference type="Pfam" id="PF05699">
    <property type="entry name" value="Dimer_Tnp_hAT"/>
    <property type="match status" value="1"/>
</dbReference>
<name>A0AAN8X3G0_HALRR</name>
<evidence type="ECO:0000313" key="2">
    <source>
        <dbReference type="EMBL" id="KAK7077052.1"/>
    </source>
</evidence>
<reference evidence="2 3" key="1">
    <citation type="submission" date="2023-11" db="EMBL/GenBank/DDBJ databases">
        <title>Halocaridina rubra genome assembly.</title>
        <authorList>
            <person name="Smith C."/>
        </authorList>
    </citation>
    <scope>NUCLEOTIDE SEQUENCE [LARGE SCALE GENOMIC DNA]</scope>
    <source>
        <strain evidence="2">EP-1</strain>
        <tissue evidence="2">Whole</tissue>
    </source>
</reference>
<dbReference type="InterPro" id="IPR008906">
    <property type="entry name" value="HATC_C_dom"/>
</dbReference>
<feature type="domain" description="HAT C-terminal dimerisation" evidence="1">
    <location>
        <begin position="127"/>
        <end position="181"/>
    </location>
</feature>
<dbReference type="GO" id="GO:0046983">
    <property type="term" value="F:protein dimerization activity"/>
    <property type="evidence" value="ECO:0007669"/>
    <property type="project" value="InterPro"/>
</dbReference>
<dbReference type="AlphaFoldDB" id="A0AAN8X3G0"/>
<dbReference type="Proteomes" id="UP001381693">
    <property type="component" value="Unassembled WGS sequence"/>
</dbReference>
<evidence type="ECO:0000259" key="1">
    <source>
        <dbReference type="Pfam" id="PF05699"/>
    </source>
</evidence>
<sequence>MLLKVFQGDNTDQTKLLGDLTRLIESVGHEVLLPTAHVDLMTDDISCYVDKRAYLDYDFENTLRDCKLHPEIENCIRERCLSFVVKYFCELRRRLHENITVLNSMKWENTNSRVKFWSEVYTYKDAADNNPFGELCQLAIDILALPHWNANIERLLSQLNLVKSKLRKRLHTKTVNAILCVGSGLKWCGKCCYNYDLRKDITNMIGTMQVYS</sequence>
<dbReference type="EMBL" id="JAXCGZ010009481">
    <property type="protein sequence ID" value="KAK7077052.1"/>
    <property type="molecule type" value="Genomic_DNA"/>
</dbReference>
<dbReference type="InterPro" id="IPR012337">
    <property type="entry name" value="RNaseH-like_sf"/>
</dbReference>
<dbReference type="SUPFAM" id="SSF53098">
    <property type="entry name" value="Ribonuclease H-like"/>
    <property type="match status" value="1"/>
</dbReference>
<evidence type="ECO:0000313" key="3">
    <source>
        <dbReference type="Proteomes" id="UP001381693"/>
    </source>
</evidence>
<organism evidence="2 3">
    <name type="scientific">Halocaridina rubra</name>
    <name type="common">Hawaiian red shrimp</name>
    <dbReference type="NCBI Taxonomy" id="373956"/>
    <lineage>
        <taxon>Eukaryota</taxon>
        <taxon>Metazoa</taxon>
        <taxon>Ecdysozoa</taxon>
        <taxon>Arthropoda</taxon>
        <taxon>Crustacea</taxon>
        <taxon>Multicrustacea</taxon>
        <taxon>Malacostraca</taxon>
        <taxon>Eumalacostraca</taxon>
        <taxon>Eucarida</taxon>
        <taxon>Decapoda</taxon>
        <taxon>Pleocyemata</taxon>
        <taxon>Caridea</taxon>
        <taxon>Atyoidea</taxon>
        <taxon>Atyidae</taxon>
        <taxon>Halocaridina</taxon>
    </lineage>
</organism>
<proteinExistence type="predicted"/>
<keyword evidence="3" id="KW-1185">Reference proteome</keyword>
<gene>
    <name evidence="2" type="ORF">SK128_015119</name>
</gene>
<accession>A0AAN8X3G0</accession>